<dbReference type="Gene3D" id="3.40.30.10">
    <property type="entry name" value="Glutaredoxin"/>
    <property type="match status" value="1"/>
</dbReference>
<dbReference type="PANTHER" id="PTHR42852:SF6">
    <property type="entry name" value="THIOL:DISULFIDE INTERCHANGE PROTEIN DSBE"/>
    <property type="match status" value="1"/>
</dbReference>
<evidence type="ECO:0000256" key="1">
    <source>
        <dbReference type="ARBA" id="ARBA00004196"/>
    </source>
</evidence>
<dbReference type="SUPFAM" id="SSF52833">
    <property type="entry name" value="Thioredoxin-like"/>
    <property type="match status" value="1"/>
</dbReference>
<keyword evidence="4" id="KW-0676">Redox-active center</keyword>
<proteinExistence type="predicted"/>
<evidence type="ECO:0000313" key="6">
    <source>
        <dbReference type="EMBL" id="CAB4874939.1"/>
    </source>
</evidence>
<dbReference type="GO" id="GO:0017004">
    <property type="term" value="P:cytochrome complex assembly"/>
    <property type="evidence" value="ECO:0007669"/>
    <property type="project" value="UniProtKB-KW"/>
</dbReference>
<feature type="domain" description="Thioredoxin" evidence="5">
    <location>
        <begin position="75"/>
        <end position="214"/>
    </location>
</feature>
<reference evidence="6" key="1">
    <citation type="submission" date="2020-05" db="EMBL/GenBank/DDBJ databases">
        <authorList>
            <person name="Chiriac C."/>
            <person name="Salcher M."/>
            <person name="Ghai R."/>
            <person name="Kavagutti S V."/>
        </authorList>
    </citation>
    <scope>NUCLEOTIDE SEQUENCE</scope>
</reference>
<evidence type="ECO:0000256" key="4">
    <source>
        <dbReference type="ARBA" id="ARBA00023284"/>
    </source>
</evidence>
<comment type="subcellular location">
    <subcellularLocation>
        <location evidence="1">Cell envelope</location>
    </subcellularLocation>
</comment>
<dbReference type="PANTHER" id="PTHR42852">
    <property type="entry name" value="THIOL:DISULFIDE INTERCHANGE PROTEIN DSBE"/>
    <property type="match status" value="1"/>
</dbReference>
<evidence type="ECO:0000256" key="3">
    <source>
        <dbReference type="ARBA" id="ARBA00023157"/>
    </source>
</evidence>
<gene>
    <name evidence="6" type="ORF">UFOPK3317_01096</name>
</gene>
<organism evidence="6">
    <name type="scientific">freshwater metagenome</name>
    <dbReference type="NCBI Taxonomy" id="449393"/>
    <lineage>
        <taxon>unclassified sequences</taxon>
        <taxon>metagenomes</taxon>
        <taxon>ecological metagenomes</taxon>
    </lineage>
</organism>
<dbReference type="PROSITE" id="PS51352">
    <property type="entry name" value="THIOREDOXIN_2"/>
    <property type="match status" value="1"/>
</dbReference>
<dbReference type="AlphaFoldDB" id="A0A6J7E333"/>
<evidence type="ECO:0000259" key="5">
    <source>
        <dbReference type="PROSITE" id="PS51352"/>
    </source>
</evidence>
<dbReference type="CDD" id="cd02966">
    <property type="entry name" value="TlpA_like_family"/>
    <property type="match status" value="1"/>
</dbReference>
<dbReference type="InterPro" id="IPR000866">
    <property type="entry name" value="AhpC/TSA"/>
</dbReference>
<dbReference type="InterPro" id="IPR050553">
    <property type="entry name" value="Thioredoxin_ResA/DsbE_sf"/>
</dbReference>
<dbReference type="GO" id="GO:0030313">
    <property type="term" value="C:cell envelope"/>
    <property type="evidence" value="ECO:0007669"/>
    <property type="project" value="UniProtKB-SubCell"/>
</dbReference>
<dbReference type="Pfam" id="PF00578">
    <property type="entry name" value="AhpC-TSA"/>
    <property type="match status" value="1"/>
</dbReference>
<dbReference type="InterPro" id="IPR013766">
    <property type="entry name" value="Thioredoxin_domain"/>
</dbReference>
<protein>
    <submittedName>
        <fullName evidence="6">Unannotated protein</fullName>
    </submittedName>
</protein>
<dbReference type="GO" id="GO:0016491">
    <property type="term" value="F:oxidoreductase activity"/>
    <property type="evidence" value="ECO:0007669"/>
    <property type="project" value="InterPro"/>
</dbReference>
<dbReference type="GO" id="GO:0016209">
    <property type="term" value="F:antioxidant activity"/>
    <property type="evidence" value="ECO:0007669"/>
    <property type="project" value="InterPro"/>
</dbReference>
<accession>A0A6J7E333</accession>
<dbReference type="InterPro" id="IPR036249">
    <property type="entry name" value="Thioredoxin-like_sf"/>
</dbReference>
<keyword evidence="2" id="KW-0201">Cytochrome c-type biogenesis</keyword>
<evidence type="ECO:0000256" key="2">
    <source>
        <dbReference type="ARBA" id="ARBA00022748"/>
    </source>
</evidence>
<sequence length="216" mass="23346">MRWARERSFGSNAGRISSRVVLGVALLGLILWGVVAAVVAGSESPNTQIVIPTTASRVPPSSTSVDLQPSVPGVAVVGSKAPPFFVPNLRPESRVAIGSSNAAPTLLNFWASWCIPCREEFPELKSIRKQYSLAELSMVGITFKDTRREALQFADSEGANWQLGFDSKGTVAKDYGVRAAPQTFLIDKSGVIIRRWYGRPSSDELRLAVEGLVRGT</sequence>
<dbReference type="EMBL" id="CAFBLK010000201">
    <property type="protein sequence ID" value="CAB4874939.1"/>
    <property type="molecule type" value="Genomic_DNA"/>
</dbReference>
<keyword evidence="3" id="KW-1015">Disulfide bond</keyword>
<name>A0A6J7E333_9ZZZZ</name>